<feature type="region of interest" description="Disordered" evidence="1">
    <location>
        <begin position="140"/>
        <end position="196"/>
    </location>
</feature>
<proteinExistence type="predicted"/>
<evidence type="ECO:0000313" key="3">
    <source>
        <dbReference type="Proteomes" id="UP000696573"/>
    </source>
</evidence>
<reference evidence="2" key="1">
    <citation type="submission" date="2021-10" db="EMBL/GenBank/DDBJ databases">
        <authorList>
            <person name="Piombo E."/>
        </authorList>
    </citation>
    <scope>NUCLEOTIDE SEQUENCE</scope>
</reference>
<feature type="region of interest" description="Disordered" evidence="1">
    <location>
        <begin position="103"/>
        <end position="128"/>
    </location>
</feature>
<protein>
    <submittedName>
        <fullName evidence="2">Uncharacterized protein</fullName>
    </submittedName>
</protein>
<dbReference type="AlphaFoldDB" id="A0A9N9VA59"/>
<feature type="region of interest" description="Disordered" evidence="1">
    <location>
        <begin position="233"/>
        <end position="281"/>
    </location>
</feature>
<feature type="compositionally biased region" description="Polar residues" evidence="1">
    <location>
        <begin position="183"/>
        <end position="196"/>
    </location>
</feature>
<feature type="compositionally biased region" description="Low complexity" evidence="1">
    <location>
        <begin position="154"/>
        <end position="175"/>
    </location>
</feature>
<accession>A0A9N9VA59</accession>
<dbReference type="Proteomes" id="UP000696573">
    <property type="component" value="Unassembled WGS sequence"/>
</dbReference>
<keyword evidence="3" id="KW-1185">Reference proteome</keyword>
<organism evidence="2 3">
    <name type="scientific">Clonostachys rhizophaga</name>
    <dbReference type="NCBI Taxonomy" id="160324"/>
    <lineage>
        <taxon>Eukaryota</taxon>
        <taxon>Fungi</taxon>
        <taxon>Dikarya</taxon>
        <taxon>Ascomycota</taxon>
        <taxon>Pezizomycotina</taxon>
        <taxon>Sordariomycetes</taxon>
        <taxon>Hypocreomycetidae</taxon>
        <taxon>Hypocreales</taxon>
        <taxon>Bionectriaceae</taxon>
        <taxon>Clonostachys</taxon>
    </lineage>
</organism>
<dbReference type="OrthoDB" id="5145224at2759"/>
<gene>
    <name evidence="2" type="ORF">CRHIZ90672A_00005432</name>
</gene>
<comment type="caution">
    <text evidence="2">The sequence shown here is derived from an EMBL/GenBank/DDBJ whole genome shotgun (WGS) entry which is preliminary data.</text>
</comment>
<feature type="compositionally biased region" description="Basic and acidic residues" evidence="1">
    <location>
        <begin position="242"/>
        <end position="261"/>
    </location>
</feature>
<name>A0A9N9VA59_9HYPO</name>
<evidence type="ECO:0000313" key="2">
    <source>
        <dbReference type="EMBL" id="CAH0018807.1"/>
    </source>
</evidence>
<dbReference type="EMBL" id="CABFNQ020000544">
    <property type="protein sequence ID" value="CAH0018807.1"/>
    <property type="molecule type" value="Genomic_DNA"/>
</dbReference>
<evidence type="ECO:0000256" key="1">
    <source>
        <dbReference type="SAM" id="MobiDB-lite"/>
    </source>
</evidence>
<sequence length="281" mass="29968">MSPNHIAEAVAMCEEPCDSAALEACSIGMVEGLCHPDSAFVKAFRPCATCLQNIPQLPVKIEPSGLSPFLSFCGIEINHLKIRQPPDDSNGASWHYKVQIASTSSDQSTTSSNPYMSAPSVSSTDSDSSAAKLRWIAGPIKEADTSGTRPVRQTKATARETAAATTPATHPNTEAAEQHASIPEQQNTDSDGQTATAEQQVTPIILQIAIAEQQIAAAKRHIVTIRDCDPLQGGLGTSSKTEQPRPHHPDGLGTEPRKDPLRTLLHNGLCTDSKKVHARRA</sequence>